<protein>
    <submittedName>
        <fullName evidence="1">Uncharacterized protein</fullName>
    </submittedName>
</protein>
<proteinExistence type="predicted"/>
<sequence length="50" mass="6040">MIIKLIEFSGLMFLSNLEVSERLKFWSVRLKNEKIKNYGYMFHLFPCLLV</sequence>
<dbReference type="EMBL" id="GGEC01010466">
    <property type="protein sequence ID" value="MBW90949.1"/>
    <property type="molecule type" value="Transcribed_RNA"/>
</dbReference>
<reference evidence="1" key="1">
    <citation type="submission" date="2018-02" db="EMBL/GenBank/DDBJ databases">
        <title>Rhizophora mucronata_Transcriptome.</title>
        <authorList>
            <person name="Meera S.P."/>
            <person name="Sreeshan A."/>
            <person name="Augustine A."/>
        </authorList>
    </citation>
    <scope>NUCLEOTIDE SEQUENCE</scope>
    <source>
        <tissue evidence="1">Leaf</tissue>
    </source>
</reference>
<organism evidence="1">
    <name type="scientific">Rhizophora mucronata</name>
    <name type="common">Asiatic mangrove</name>
    <dbReference type="NCBI Taxonomy" id="61149"/>
    <lineage>
        <taxon>Eukaryota</taxon>
        <taxon>Viridiplantae</taxon>
        <taxon>Streptophyta</taxon>
        <taxon>Embryophyta</taxon>
        <taxon>Tracheophyta</taxon>
        <taxon>Spermatophyta</taxon>
        <taxon>Magnoliopsida</taxon>
        <taxon>eudicotyledons</taxon>
        <taxon>Gunneridae</taxon>
        <taxon>Pentapetalae</taxon>
        <taxon>rosids</taxon>
        <taxon>fabids</taxon>
        <taxon>Malpighiales</taxon>
        <taxon>Rhizophoraceae</taxon>
        <taxon>Rhizophora</taxon>
    </lineage>
</organism>
<dbReference type="AlphaFoldDB" id="A0A2P2JBU1"/>
<evidence type="ECO:0000313" key="1">
    <source>
        <dbReference type="EMBL" id="MBW90949.1"/>
    </source>
</evidence>
<name>A0A2P2JBU1_RHIMU</name>
<accession>A0A2P2JBU1</accession>